<dbReference type="GO" id="GO:0016791">
    <property type="term" value="F:phosphatase activity"/>
    <property type="evidence" value="ECO:0007669"/>
    <property type="project" value="TreeGrafter"/>
</dbReference>
<dbReference type="OrthoDB" id="9807890at2"/>
<dbReference type="Gene3D" id="3.60.21.10">
    <property type="match status" value="1"/>
</dbReference>
<organism evidence="2 3">
    <name type="scientific">Phyllobacterium brassicacearum</name>
    <dbReference type="NCBI Taxonomy" id="314235"/>
    <lineage>
        <taxon>Bacteria</taxon>
        <taxon>Pseudomonadati</taxon>
        <taxon>Pseudomonadota</taxon>
        <taxon>Alphaproteobacteria</taxon>
        <taxon>Hyphomicrobiales</taxon>
        <taxon>Phyllobacteriaceae</taxon>
        <taxon>Phyllobacterium</taxon>
    </lineage>
</organism>
<name>A0A2P7BP62_9HYPH</name>
<dbReference type="Proteomes" id="UP000241444">
    <property type="component" value="Unassembled WGS sequence"/>
</dbReference>
<evidence type="ECO:0000313" key="2">
    <source>
        <dbReference type="EMBL" id="PSH68253.1"/>
    </source>
</evidence>
<dbReference type="GO" id="GO:0008803">
    <property type="term" value="F:bis(5'-nucleosyl)-tetraphosphatase (symmetrical) activity"/>
    <property type="evidence" value="ECO:0007669"/>
    <property type="project" value="TreeGrafter"/>
</dbReference>
<dbReference type="Pfam" id="PF00149">
    <property type="entry name" value="Metallophos"/>
    <property type="match status" value="1"/>
</dbReference>
<dbReference type="InterPro" id="IPR004843">
    <property type="entry name" value="Calcineurin-like_PHP"/>
</dbReference>
<dbReference type="InterPro" id="IPR029052">
    <property type="entry name" value="Metallo-depent_PP-like"/>
</dbReference>
<evidence type="ECO:0000313" key="3">
    <source>
        <dbReference type="Proteomes" id="UP000241444"/>
    </source>
</evidence>
<reference evidence="3" key="1">
    <citation type="submission" date="2017-11" db="EMBL/GenBank/DDBJ databases">
        <authorList>
            <person name="Kuznetsova I."/>
            <person name="Sazanova A."/>
            <person name="Chirak E."/>
            <person name="Safronova V."/>
            <person name="Willems A."/>
        </authorList>
    </citation>
    <scope>NUCLEOTIDE SEQUENCE [LARGE SCALE GENOMIC DNA]</scope>
    <source>
        <strain evidence="3">STM 196</strain>
    </source>
</reference>
<sequence>MIGPVIRLCGSRVARPSRRRETISISGRAVYVIGDVHGCLDELLTLERIIYADAEALPGKKLIILLGDYVDRGPASAQVVDHLIESCPEGFERLCLTGNHEMAMLDYLDGRLALSTWLQMGGEATLLSYGIDIEHLKLIYKSRRRLDEIIRAAIPERHTQFLRTLPILIAAGNFLFVHAGIRPSLSVWEQSDEDLVFIRSAFFDNSHLLEHWVIHGHTPIDKPVQVGKRFNLDTGAYFTGKLSALRLWKQKGRVFTTSIDYAESTGTLGLGGFADGA</sequence>
<gene>
    <name evidence="2" type="ORF">CU102_14355</name>
</gene>
<dbReference type="EMBL" id="PGGO01000010">
    <property type="protein sequence ID" value="PSH68253.1"/>
    <property type="molecule type" value="Genomic_DNA"/>
</dbReference>
<dbReference type="InterPro" id="IPR050126">
    <property type="entry name" value="Ap4A_hydrolase"/>
</dbReference>
<feature type="domain" description="Calcineurin-like phosphoesterase" evidence="1">
    <location>
        <begin position="30"/>
        <end position="221"/>
    </location>
</feature>
<dbReference type="AlphaFoldDB" id="A0A2P7BP62"/>
<dbReference type="SUPFAM" id="SSF56300">
    <property type="entry name" value="Metallo-dependent phosphatases"/>
    <property type="match status" value="1"/>
</dbReference>
<dbReference type="GO" id="GO:0110154">
    <property type="term" value="P:RNA decapping"/>
    <property type="evidence" value="ECO:0007669"/>
    <property type="project" value="TreeGrafter"/>
</dbReference>
<dbReference type="PANTHER" id="PTHR42850:SF4">
    <property type="entry name" value="ZINC-DEPENDENT ENDOPOLYPHOSPHATASE"/>
    <property type="match status" value="1"/>
</dbReference>
<dbReference type="PANTHER" id="PTHR42850">
    <property type="entry name" value="METALLOPHOSPHOESTERASE"/>
    <property type="match status" value="1"/>
</dbReference>
<proteinExistence type="predicted"/>
<accession>A0A2P7BP62</accession>
<protein>
    <submittedName>
        <fullName evidence="2">Serine/threonine protein phosphatase</fullName>
    </submittedName>
</protein>
<dbReference type="GO" id="GO:0005737">
    <property type="term" value="C:cytoplasm"/>
    <property type="evidence" value="ECO:0007669"/>
    <property type="project" value="TreeGrafter"/>
</dbReference>
<keyword evidence="3" id="KW-1185">Reference proteome</keyword>
<comment type="caution">
    <text evidence="2">The sequence shown here is derived from an EMBL/GenBank/DDBJ whole genome shotgun (WGS) entry which is preliminary data.</text>
</comment>
<evidence type="ECO:0000259" key="1">
    <source>
        <dbReference type="Pfam" id="PF00149"/>
    </source>
</evidence>